<evidence type="ECO:0000256" key="1">
    <source>
        <dbReference type="SAM" id="MobiDB-lite"/>
    </source>
</evidence>
<dbReference type="EMBL" id="BPQH01000015">
    <property type="protein sequence ID" value="GJD51760.1"/>
    <property type="molecule type" value="Genomic_DNA"/>
</dbReference>
<evidence type="ECO:0000313" key="2">
    <source>
        <dbReference type="EMBL" id="GJD51760.1"/>
    </source>
</evidence>
<reference evidence="2" key="2">
    <citation type="submission" date="2021-08" db="EMBL/GenBank/DDBJ databases">
        <authorList>
            <person name="Tani A."/>
            <person name="Ola A."/>
            <person name="Ogura Y."/>
            <person name="Katsura K."/>
            <person name="Hayashi T."/>
        </authorList>
    </citation>
    <scope>NUCLEOTIDE SEQUENCE</scope>
    <source>
        <strain evidence="2">KCTC 52305</strain>
    </source>
</reference>
<sequence length="89" mass="9999">MGFDKAEMEASREHWRRVFGKPAPTTAERLPTRDERIAAWAARHDPEQRVAPVTEAVLQTRAQLHVAGSAFGIGSERYAADGSRWRRVA</sequence>
<dbReference type="Proteomes" id="UP001055167">
    <property type="component" value="Unassembled WGS sequence"/>
</dbReference>
<name>A0ABQ4R474_9HYPH</name>
<dbReference type="RefSeq" id="WP_128565554.1">
    <property type="nucleotide sequence ID" value="NZ_BPQH01000015.1"/>
</dbReference>
<feature type="region of interest" description="Disordered" evidence="1">
    <location>
        <begin position="1"/>
        <end position="28"/>
    </location>
</feature>
<gene>
    <name evidence="2" type="ORF">OPKNFCMD_4518</name>
</gene>
<feature type="compositionally biased region" description="Basic and acidic residues" evidence="1">
    <location>
        <begin position="1"/>
        <end position="13"/>
    </location>
</feature>
<evidence type="ECO:0000313" key="3">
    <source>
        <dbReference type="Proteomes" id="UP001055167"/>
    </source>
</evidence>
<keyword evidence="3" id="KW-1185">Reference proteome</keyword>
<organism evidence="2 3">
    <name type="scientific">Methylobacterium crusticola</name>
    <dbReference type="NCBI Taxonomy" id="1697972"/>
    <lineage>
        <taxon>Bacteria</taxon>
        <taxon>Pseudomonadati</taxon>
        <taxon>Pseudomonadota</taxon>
        <taxon>Alphaproteobacteria</taxon>
        <taxon>Hyphomicrobiales</taxon>
        <taxon>Methylobacteriaceae</taxon>
        <taxon>Methylobacterium</taxon>
    </lineage>
</organism>
<reference evidence="2" key="1">
    <citation type="journal article" date="2021" name="Front. Microbiol.">
        <title>Comprehensive Comparative Genomics and Phenotyping of Methylobacterium Species.</title>
        <authorList>
            <person name="Alessa O."/>
            <person name="Ogura Y."/>
            <person name="Fujitani Y."/>
            <person name="Takami H."/>
            <person name="Hayashi T."/>
            <person name="Sahin N."/>
            <person name="Tani A."/>
        </authorList>
    </citation>
    <scope>NUCLEOTIDE SEQUENCE</scope>
    <source>
        <strain evidence="2">KCTC 52305</strain>
    </source>
</reference>
<accession>A0ABQ4R474</accession>
<comment type="caution">
    <text evidence="2">The sequence shown here is derived from an EMBL/GenBank/DDBJ whole genome shotgun (WGS) entry which is preliminary data.</text>
</comment>
<protein>
    <submittedName>
        <fullName evidence="2">Uncharacterized protein</fullName>
    </submittedName>
</protein>
<proteinExistence type="predicted"/>